<evidence type="ECO:0000256" key="4">
    <source>
        <dbReference type="ARBA" id="ARBA00022723"/>
    </source>
</evidence>
<dbReference type="InterPro" id="IPR000092">
    <property type="entry name" value="Polyprenyl_synt"/>
</dbReference>
<dbReference type="InterPro" id="IPR033749">
    <property type="entry name" value="Polyprenyl_synt_CS"/>
</dbReference>
<dbReference type="Pfam" id="PF00348">
    <property type="entry name" value="polyprenyl_synt"/>
    <property type="match status" value="1"/>
</dbReference>
<comment type="similarity">
    <text evidence="2 6">Belongs to the FPP/GGPP synthase family.</text>
</comment>
<comment type="cofactor">
    <cofactor evidence="1">
        <name>Mg(2+)</name>
        <dbReference type="ChEBI" id="CHEBI:18420"/>
    </cofactor>
</comment>
<dbReference type="RefSeq" id="WP_162658352.1">
    <property type="nucleotide sequence ID" value="NZ_LR593887.1"/>
</dbReference>
<dbReference type="GO" id="GO:0046872">
    <property type="term" value="F:metal ion binding"/>
    <property type="evidence" value="ECO:0007669"/>
    <property type="project" value="UniProtKB-KW"/>
</dbReference>
<dbReference type="PANTHER" id="PTHR12001">
    <property type="entry name" value="GERANYLGERANYL PYROPHOSPHATE SYNTHASE"/>
    <property type="match status" value="1"/>
</dbReference>
<keyword evidence="5" id="KW-0460">Magnesium</keyword>
<gene>
    <name evidence="7" type="ORF">GMBLW1_06920</name>
</gene>
<protein>
    <submittedName>
        <fullName evidence="7">Uncharacterized protein</fullName>
    </submittedName>
</protein>
<dbReference type="EMBL" id="LR593887">
    <property type="protein sequence ID" value="VTS03892.1"/>
    <property type="molecule type" value="Genomic_DNA"/>
</dbReference>
<keyword evidence="8" id="KW-1185">Reference proteome</keyword>
<evidence type="ECO:0000256" key="5">
    <source>
        <dbReference type="ARBA" id="ARBA00022842"/>
    </source>
</evidence>
<dbReference type="PANTHER" id="PTHR12001:SF69">
    <property type="entry name" value="ALL TRANS-POLYPRENYL-DIPHOSPHATE SYNTHASE PDSS1"/>
    <property type="match status" value="1"/>
</dbReference>
<dbReference type="GO" id="GO:0004659">
    <property type="term" value="F:prenyltransferase activity"/>
    <property type="evidence" value="ECO:0007669"/>
    <property type="project" value="InterPro"/>
</dbReference>
<organism evidence="7">
    <name type="scientific">Tuwongella immobilis</name>
    <dbReference type="NCBI Taxonomy" id="692036"/>
    <lineage>
        <taxon>Bacteria</taxon>
        <taxon>Pseudomonadati</taxon>
        <taxon>Planctomycetota</taxon>
        <taxon>Planctomycetia</taxon>
        <taxon>Gemmatales</taxon>
        <taxon>Gemmataceae</taxon>
        <taxon>Tuwongella</taxon>
    </lineage>
</organism>
<dbReference type="InterPro" id="IPR008949">
    <property type="entry name" value="Isoprenoid_synthase_dom_sf"/>
</dbReference>
<dbReference type="FunCoup" id="A0A6C2YNR8">
    <property type="interactions" value="449"/>
</dbReference>
<sequence length="335" mass="36905">MNPTLMVENAVPVMLTKTLFDPIRSELDQVEQVLASTLSPYRRRISDLMNHLKHFKGKRLRPVLVILAAKACGRVVSSHFTLAAVIEMIHTATLVHDDVLDEASIRRHVDTVNARWGNKTSILLGDLLFTHAFHLSATSGDARICERIGEATNRVCAGELFQLTEHGNLHLTEDAYFEMIDGKTAALTEVACRIGAMLAGANDHVCESLAIFGQKLGLAFQVADDLLDLMGDETKTGKTLGTDLEQQKMTLPLIHLLEVVDGAEADSLRDAMRHPTEANIQRILTALRVHGSLEYAQRRADELIAEGRAALQCLPSSTAKTMLEQLGTWAVRRQS</sequence>
<dbReference type="KEGG" id="tim:GMBLW1_06920"/>
<reference evidence="7" key="1">
    <citation type="submission" date="2019-04" db="EMBL/GenBank/DDBJ databases">
        <authorList>
            <consortium name="Science for Life Laboratories"/>
        </authorList>
    </citation>
    <scope>NUCLEOTIDE SEQUENCE</scope>
    <source>
        <strain evidence="7">MBLW1</strain>
    </source>
</reference>
<dbReference type="EMBL" id="LR586016">
    <property type="protein sequence ID" value="VIP03268.1"/>
    <property type="molecule type" value="Genomic_DNA"/>
</dbReference>
<dbReference type="GO" id="GO:0008299">
    <property type="term" value="P:isoprenoid biosynthetic process"/>
    <property type="evidence" value="ECO:0007669"/>
    <property type="project" value="InterPro"/>
</dbReference>
<dbReference type="SUPFAM" id="SSF48576">
    <property type="entry name" value="Terpenoid synthases"/>
    <property type="match status" value="1"/>
</dbReference>
<evidence type="ECO:0000313" key="7">
    <source>
        <dbReference type="EMBL" id="VIP03268.1"/>
    </source>
</evidence>
<evidence type="ECO:0000256" key="3">
    <source>
        <dbReference type="ARBA" id="ARBA00022679"/>
    </source>
</evidence>
<dbReference type="CDD" id="cd00685">
    <property type="entry name" value="Trans_IPPS_HT"/>
    <property type="match status" value="1"/>
</dbReference>
<dbReference type="InParanoid" id="A0A6C2YNR8"/>
<dbReference type="AlphaFoldDB" id="A0A6C2YNR8"/>
<evidence type="ECO:0000256" key="6">
    <source>
        <dbReference type="RuleBase" id="RU004466"/>
    </source>
</evidence>
<keyword evidence="4" id="KW-0479">Metal-binding</keyword>
<keyword evidence="3 6" id="KW-0808">Transferase</keyword>
<name>A0A6C2YNR8_9BACT</name>
<dbReference type="SFLD" id="SFLDS00005">
    <property type="entry name" value="Isoprenoid_Synthase_Type_I"/>
    <property type="match status" value="1"/>
</dbReference>
<proteinExistence type="inferred from homology"/>
<dbReference type="PROSITE" id="PS00723">
    <property type="entry name" value="POLYPRENYL_SYNTHASE_1"/>
    <property type="match status" value="1"/>
</dbReference>
<evidence type="ECO:0000313" key="8">
    <source>
        <dbReference type="Proteomes" id="UP000464378"/>
    </source>
</evidence>
<evidence type="ECO:0000256" key="1">
    <source>
        <dbReference type="ARBA" id="ARBA00001946"/>
    </source>
</evidence>
<accession>A0A6C2YNR8</accession>
<dbReference type="Gene3D" id="1.10.600.10">
    <property type="entry name" value="Farnesyl Diphosphate Synthase"/>
    <property type="match status" value="1"/>
</dbReference>
<dbReference type="Proteomes" id="UP000464378">
    <property type="component" value="Chromosome"/>
</dbReference>
<dbReference type="PROSITE" id="PS00444">
    <property type="entry name" value="POLYPRENYL_SYNTHASE_2"/>
    <property type="match status" value="1"/>
</dbReference>
<evidence type="ECO:0000256" key="2">
    <source>
        <dbReference type="ARBA" id="ARBA00006706"/>
    </source>
</evidence>